<dbReference type="AlphaFoldDB" id="A0A1H4J5V2"/>
<dbReference type="InterPro" id="IPR011990">
    <property type="entry name" value="TPR-like_helical_dom_sf"/>
</dbReference>
<evidence type="ECO:0000313" key="1">
    <source>
        <dbReference type="EMBL" id="SEB41425.1"/>
    </source>
</evidence>
<dbReference type="Proteomes" id="UP000183038">
    <property type="component" value="Unassembled WGS sequence"/>
</dbReference>
<organism evidence="1 2">
    <name type="scientific">Maribacter dokdonensis</name>
    <dbReference type="NCBI Taxonomy" id="320912"/>
    <lineage>
        <taxon>Bacteria</taxon>
        <taxon>Pseudomonadati</taxon>
        <taxon>Bacteroidota</taxon>
        <taxon>Flavobacteriia</taxon>
        <taxon>Flavobacteriales</taxon>
        <taxon>Flavobacteriaceae</taxon>
        <taxon>Maribacter</taxon>
    </lineage>
</organism>
<dbReference type="Gene3D" id="1.25.40.10">
    <property type="entry name" value="Tetratricopeptide repeat domain"/>
    <property type="match status" value="1"/>
</dbReference>
<dbReference type="InterPro" id="IPR021314">
    <property type="entry name" value="DUF2911"/>
</dbReference>
<dbReference type="EMBL" id="FNTB01000001">
    <property type="protein sequence ID" value="SEB41425.1"/>
    <property type="molecule type" value="Genomic_DNA"/>
</dbReference>
<evidence type="ECO:0000313" key="2">
    <source>
        <dbReference type="Proteomes" id="UP000183038"/>
    </source>
</evidence>
<reference evidence="1 2" key="1">
    <citation type="submission" date="2016-10" db="EMBL/GenBank/DDBJ databases">
        <authorList>
            <person name="de Groot N.N."/>
        </authorList>
    </citation>
    <scope>NUCLEOTIDE SEQUENCE [LARGE SCALE GENOMIC DNA]</scope>
    <source>
        <strain evidence="1 2">MAR_2009_71</strain>
    </source>
</reference>
<accession>A0A1H4J5V2</accession>
<name>A0A1H4J5V2_9FLAO</name>
<gene>
    <name evidence="1" type="ORF">SAMN05192540_0138</name>
</gene>
<dbReference type="Pfam" id="PF11138">
    <property type="entry name" value="DUF2911"/>
    <property type="match status" value="1"/>
</dbReference>
<protein>
    <submittedName>
        <fullName evidence="1">Uncharacterized protein</fullName>
    </submittedName>
</protein>
<dbReference type="SUPFAM" id="SSF48452">
    <property type="entry name" value="TPR-like"/>
    <property type="match status" value="1"/>
</dbReference>
<sequence length="293" mass="33660">MRYGWYIFPLLLCNLSWGQMNHPKASPFARIEQEIGLSKITVEYSRPSAKGRTLFGNQPNGAPGLVPYGRIWRVGANESTKITFSTNIIIGDNSLEKGTYALYAFPNENKWEIVFHKNLSHWGDGRKNYDPNEDALRIALLPTEVKDFQESFLISFDDIDHNGTLMNWNWGTTQLSIPIHFDTKAIMKVQIANKLSNAPSAQTYYEIARYYQEQNIHTNEAKEYVERAIELGGDTYYFHRVRSLILADLKMFDEAITAAKISMKLAEKEGKDEFVRLNQDNIAHWKALSLIKK</sequence>
<proteinExistence type="predicted"/>